<sequence length="96" mass="11303">GSSNYAYWKTRMRYFIMLVDESAWEVVKEGWSRPEQTTNERNAAQANSKALYAIFSRIDMEQFKMISTCETTKEVWTILPNQHEKNSSVCQRNIDL</sequence>
<dbReference type="Gramene" id="KJB14761">
    <property type="protein sequence ID" value="KJB14761"/>
    <property type="gene ID" value="B456_002G143800"/>
</dbReference>
<organism evidence="1 2">
    <name type="scientific">Gossypium raimondii</name>
    <name type="common">Peruvian cotton</name>
    <name type="synonym">Gossypium klotzschianum subsp. raimondii</name>
    <dbReference type="NCBI Taxonomy" id="29730"/>
    <lineage>
        <taxon>Eukaryota</taxon>
        <taxon>Viridiplantae</taxon>
        <taxon>Streptophyta</taxon>
        <taxon>Embryophyta</taxon>
        <taxon>Tracheophyta</taxon>
        <taxon>Spermatophyta</taxon>
        <taxon>Magnoliopsida</taxon>
        <taxon>eudicotyledons</taxon>
        <taxon>Gunneridae</taxon>
        <taxon>Pentapetalae</taxon>
        <taxon>rosids</taxon>
        <taxon>malvids</taxon>
        <taxon>Malvales</taxon>
        <taxon>Malvaceae</taxon>
        <taxon>Malvoideae</taxon>
        <taxon>Gossypium</taxon>
    </lineage>
</organism>
<protein>
    <recommendedName>
        <fullName evidence="3">DUF4219 domain-containing protein</fullName>
    </recommendedName>
</protein>
<dbReference type="AlphaFoldDB" id="A0A0D2QCS7"/>
<dbReference type="Proteomes" id="UP000032304">
    <property type="component" value="Chromosome 2"/>
</dbReference>
<feature type="non-terminal residue" evidence="1">
    <location>
        <position position="1"/>
    </location>
</feature>
<proteinExistence type="predicted"/>
<name>A0A0D2QCS7_GOSRA</name>
<dbReference type="Pfam" id="PF14223">
    <property type="entry name" value="Retrotran_gag_2"/>
    <property type="match status" value="1"/>
</dbReference>
<keyword evidence="2" id="KW-1185">Reference proteome</keyword>
<evidence type="ECO:0000313" key="2">
    <source>
        <dbReference type="Proteomes" id="UP000032304"/>
    </source>
</evidence>
<gene>
    <name evidence="1" type="ORF">B456_002G143800</name>
</gene>
<dbReference type="eggNOG" id="KOG0017">
    <property type="taxonomic scope" value="Eukaryota"/>
</dbReference>
<evidence type="ECO:0008006" key="3">
    <source>
        <dbReference type="Google" id="ProtNLM"/>
    </source>
</evidence>
<evidence type="ECO:0000313" key="1">
    <source>
        <dbReference type="EMBL" id="KJB14761.1"/>
    </source>
</evidence>
<accession>A0A0D2QCS7</accession>
<reference evidence="1 2" key="1">
    <citation type="journal article" date="2012" name="Nature">
        <title>Repeated polyploidization of Gossypium genomes and the evolution of spinnable cotton fibres.</title>
        <authorList>
            <person name="Paterson A.H."/>
            <person name="Wendel J.F."/>
            <person name="Gundlach H."/>
            <person name="Guo H."/>
            <person name="Jenkins J."/>
            <person name="Jin D."/>
            <person name="Llewellyn D."/>
            <person name="Showmaker K.C."/>
            <person name="Shu S."/>
            <person name="Udall J."/>
            <person name="Yoo M.J."/>
            <person name="Byers R."/>
            <person name="Chen W."/>
            <person name="Doron-Faigenboim A."/>
            <person name="Duke M.V."/>
            <person name="Gong L."/>
            <person name="Grimwood J."/>
            <person name="Grover C."/>
            <person name="Grupp K."/>
            <person name="Hu G."/>
            <person name="Lee T.H."/>
            <person name="Li J."/>
            <person name="Lin L."/>
            <person name="Liu T."/>
            <person name="Marler B.S."/>
            <person name="Page J.T."/>
            <person name="Roberts A.W."/>
            <person name="Romanel E."/>
            <person name="Sanders W.S."/>
            <person name="Szadkowski E."/>
            <person name="Tan X."/>
            <person name="Tang H."/>
            <person name="Xu C."/>
            <person name="Wang J."/>
            <person name="Wang Z."/>
            <person name="Zhang D."/>
            <person name="Zhang L."/>
            <person name="Ashrafi H."/>
            <person name="Bedon F."/>
            <person name="Bowers J.E."/>
            <person name="Brubaker C.L."/>
            <person name="Chee P.W."/>
            <person name="Das S."/>
            <person name="Gingle A.R."/>
            <person name="Haigler C.H."/>
            <person name="Harker D."/>
            <person name="Hoffmann L.V."/>
            <person name="Hovav R."/>
            <person name="Jones D.C."/>
            <person name="Lemke C."/>
            <person name="Mansoor S."/>
            <person name="ur Rahman M."/>
            <person name="Rainville L.N."/>
            <person name="Rambani A."/>
            <person name="Reddy U.K."/>
            <person name="Rong J.K."/>
            <person name="Saranga Y."/>
            <person name="Scheffler B.E."/>
            <person name="Scheffler J.A."/>
            <person name="Stelly D.M."/>
            <person name="Triplett B.A."/>
            <person name="Van Deynze A."/>
            <person name="Vaslin M.F."/>
            <person name="Waghmare V.N."/>
            <person name="Walford S.A."/>
            <person name="Wright R.J."/>
            <person name="Zaki E.A."/>
            <person name="Zhang T."/>
            <person name="Dennis E.S."/>
            <person name="Mayer K.F."/>
            <person name="Peterson D.G."/>
            <person name="Rokhsar D.S."/>
            <person name="Wang X."/>
            <person name="Schmutz J."/>
        </authorList>
    </citation>
    <scope>NUCLEOTIDE SEQUENCE [LARGE SCALE GENOMIC DNA]</scope>
</reference>
<dbReference type="OMA" id="FRMISAC"/>
<dbReference type="EMBL" id="CM001741">
    <property type="protein sequence ID" value="KJB14761.1"/>
    <property type="molecule type" value="Genomic_DNA"/>
</dbReference>